<keyword evidence="2" id="KW-1185">Reference proteome</keyword>
<organism evidence="1 2">
    <name type="scientific">Labilithrix luteola</name>
    <dbReference type="NCBI Taxonomy" id="1391654"/>
    <lineage>
        <taxon>Bacteria</taxon>
        <taxon>Pseudomonadati</taxon>
        <taxon>Myxococcota</taxon>
        <taxon>Polyangia</taxon>
        <taxon>Polyangiales</taxon>
        <taxon>Labilitrichaceae</taxon>
        <taxon>Labilithrix</taxon>
    </lineage>
</organism>
<sequence length="60" mass="6904">MMNIVTLTVEMPEDWTDHDRAIFQEWLNDHVLVGINPLIWKKPGSWFGKNIAALAVNAKK</sequence>
<dbReference type="KEGG" id="llu:AKJ09_00067"/>
<protein>
    <submittedName>
        <fullName evidence="1">Uncharacterized protein</fullName>
    </submittedName>
</protein>
<proteinExistence type="predicted"/>
<accession>A0A0K1PIM8</accession>
<dbReference type="STRING" id="1391654.AKJ09_00067"/>
<dbReference type="Proteomes" id="UP000064967">
    <property type="component" value="Chromosome"/>
</dbReference>
<dbReference type="RefSeq" id="WP_146644991.1">
    <property type="nucleotide sequence ID" value="NZ_CP012333.1"/>
</dbReference>
<dbReference type="AlphaFoldDB" id="A0A0K1PIM8"/>
<name>A0A0K1PIM8_9BACT</name>
<gene>
    <name evidence="1" type="ORF">AKJ09_00067</name>
</gene>
<dbReference type="EMBL" id="CP012333">
    <property type="protein sequence ID" value="AKU93403.1"/>
    <property type="molecule type" value="Genomic_DNA"/>
</dbReference>
<reference evidence="1 2" key="1">
    <citation type="submission" date="2015-08" db="EMBL/GenBank/DDBJ databases">
        <authorList>
            <person name="Babu N.S."/>
            <person name="Beckwith C.J."/>
            <person name="Beseler K.G."/>
            <person name="Brison A."/>
            <person name="Carone J.V."/>
            <person name="Caskin T.P."/>
            <person name="Diamond M."/>
            <person name="Durham M.E."/>
            <person name="Foxe J.M."/>
            <person name="Go M."/>
            <person name="Henderson B.A."/>
            <person name="Jones I.B."/>
            <person name="McGettigan J.A."/>
            <person name="Micheletti S.J."/>
            <person name="Nasrallah M.E."/>
            <person name="Ortiz D."/>
            <person name="Piller C.R."/>
            <person name="Privatt S.R."/>
            <person name="Schneider S.L."/>
            <person name="Sharp S."/>
            <person name="Smith T.C."/>
            <person name="Stanton J.D."/>
            <person name="Ullery H.E."/>
            <person name="Wilson R.J."/>
            <person name="Serrano M.G."/>
            <person name="Buck G."/>
            <person name="Lee V."/>
            <person name="Wang Y."/>
            <person name="Carvalho R."/>
            <person name="Voegtly L."/>
            <person name="Shi R."/>
            <person name="Duckworth R."/>
            <person name="Johnson A."/>
            <person name="Loviza R."/>
            <person name="Walstead R."/>
            <person name="Shah Z."/>
            <person name="Kiflezghi M."/>
            <person name="Wade K."/>
            <person name="Ball S.L."/>
            <person name="Bradley K.W."/>
            <person name="Asai D.J."/>
            <person name="Bowman C.A."/>
            <person name="Russell D.A."/>
            <person name="Pope W.H."/>
            <person name="Jacobs-Sera D."/>
            <person name="Hendrix R.W."/>
            <person name="Hatfull G.F."/>
        </authorList>
    </citation>
    <scope>NUCLEOTIDE SEQUENCE [LARGE SCALE GENOMIC DNA]</scope>
    <source>
        <strain evidence="1 2">DSM 27648</strain>
    </source>
</reference>
<evidence type="ECO:0000313" key="2">
    <source>
        <dbReference type="Proteomes" id="UP000064967"/>
    </source>
</evidence>
<evidence type="ECO:0000313" key="1">
    <source>
        <dbReference type="EMBL" id="AKU93403.1"/>
    </source>
</evidence>